<dbReference type="InterPro" id="IPR024520">
    <property type="entry name" value="DUF3558"/>
</dbReference>
<evidence type="ECO:0008006" key="3">
    <source>
        <dbReference type="Google" id="ProtNLM"/>
    </source>
</evidence>
<reference evidence="2" key="1">
    <citation type="submission" date="2016-10" db="EMBL/GenBank/DDBJ databases">
        <authorList>
            <person name="Varghese N."/>
            <person name="Submissions S."/>
        </authorList>
    </citation>
    <scope>NUCLEOTIDE SEQUENCE [LARGE SCALE GENOMIC DNA]</scope>
    <source>
        <strain evidence="2">DSM 44654</strain>
    </source>
</reference>
<dbReference type="Proteomes" id="UP000198878">
    <property type="component" value="Unassembled WGS sequence"/>
</dbReference>
<dbReference type="AlphaFoldDB" id="A0A1H5RFI3"/>
<organism evidence="1 2">
    <name type="scientific">Amycolatopsis pretoriensis</name>
    <dbReference type="NCBI Taxonomy" id="218821"/>
    <lineage>
        <taxon>Bacteria</taxon>
        <taxon>Bacillati</taxon>
        <taxon>Actinomycetota</taxon>
        <taxon>Actinomycetes</taxon>
        <taxon>Pseudonocardiales</taxon>
        <taxon>Pseudonocardiaceae</taxon>
        <taxon>Amycolatopsis</taxon>
    </lineage>
</organism>
<sequence length="153" mass="15376">MSVLSGDPCADALTPQQVVAAVGVSVAGKREDLAQTGPACAWSNHGTGGAVGVSYTVNTHVGLSGVYANTQPQSAVWRILPDIQGFPAVAHAGTKGGEIPVGFCQASIGLADSISIDVSLTLGASKRNTEDACSLIPQIADMTVTTLRAKAGS</sequence>
<proteinExistence type="predicted"/>
<evidence type="ECO:0000313" key="1">
    <source>
        <dbReference type="EMBL" id="SEF37133.1"/>
    </source>
</evidence>
<protein>
    <recommendedName>
        <fullName evidence="3">DUF3558 domain-containing protein</fullName>
    </recommendedName>
</protein>
<accession>A0A1H5RFI3</accession>
<gene>
    <name evidence="1" type="ORF">SAMN05421837_112246</name>
</gene>
<dbReference type="STRING" id="218821.SAMN05421837_112246"/>
<dbReference type="EMBL" id="FNUJ01000012">
    <property type="protein sequence ID" value="SEF37133.1"/>
    <property type="molecule type" value="Genomic_DNA"/>
</dbReference>
<keyword evidence="2" id="KW-1185">Reference proteome</keyword>
<evidence type="ECO:0000313" key="2">
    <source>
        <dbReference type="Proteomes" id="UP000198878"/>
    </source>
</evidence>
<dbReference type="Pfam" id="PF12079">
    <property type="entry name" value="DUF3558"/>
    <property type="match status" value="1"/>
</dbReference>
<name>A0A1H5RFI3_9PSEU</name>